<dbReference type="EMBL" id="JALJOU010000003">
    <property type="protein sequence ID" value="KAK9845370.1"/>
    <property type="molecule type" value="Genomic_DNA"/>
</dbReference>
<comment type="caution">
    <text evidence="1">The sequence shown here is derived from an EMBL/GenBank/DDBJ whole genome shotgun (WGS) entry which is preliminary data.</text>
</comment>
<keyword evidence="2" id="KW-1185">Reference proteome</keyword>
<sequence length="146" mass="15811">MANEIHSDSEEGGLATCNGSQQARTACVTQQVKQMMRLVAEKATPYMGEPLRPLRAEVGNQAAVLGFVGAPLTLHAASRAACAARKLADNITDFVRFQADAGTQAGVDVISVDHRGDLRNALYRIGPDIAVQARATMRCWRWRSLM</sequence>
<gene>
    <name evidence="1" type="ORF">WJX81_004743</name>
</gene>
<dbReference type="AlphaFoldDB" id="A0AAW1SFW0"/>
<proteinExistence type="predicted"/>
<dbReference type="SUPFAM" id="SSF51726">
    <property type="entry name" value="UROD/MetE-like"/>
    <property type="match status" value="1"/>
</dbReference>
<organism evidence="1 2">
    <name type="scientific">Elliptochloris bilobata</name>
    <dbReference type="NCBI Taxonomy" id="381761"/>
    <lineage>
        <taxon>Eukaryota</taxon>
        <taxon>Viridiplantae</taxon>
        <taxon>Chlorophyta</taxon>
        <taxon>core chlorophytes</taxon>
        <taxon>Trebouxiophyceae</taxon>
        <taxon>Trebouxiophyceae incertae sedis</taxon>
        <taxon>Elliptochloris clade</taxon>
        <taxon>Elliptochloris</taxon>
    </lineage>
</organism>
<reference evidence="1 2" key="1">
    <citation type="journal article" date="2024" name="Nat. Commun.">
        <title>Phylogenomics reveals the evolutionary origins of lichenization in chlorophyte algae.</title>
        <authorList>
            <person name="Puginier C."/>
            <person name="Libourel C."/>
            <person name="Otte J."/>
            <person name="Skaloud P."/>
            <person name="Haon M."/>
            <person name="Grisel S."/>
            <person name="Petersen M."/>
            <person name="Berrin J.G."/>
            <person name="Delaux P.M."/>
            <person name="Dal Grande F."/>
            <person name="Keller J."/>
        </authorList>
    </citation>
    <scope>NUCLEOTIDE SEQUENCE [LARGE SCALE GENOMIC DNA]</scope>
    <source>
        <strain evidence="1 2">SAG 245.80</strain>
    </source>
</reference>
<name>A0AAW1SFW0_9CHLO</name>
<protein>
    <submittedName>
        <fullName evidence="1">Uncharacterized protein</fullName>
    </submittedName>
</protein>
<evidence type="ECO:0000313" key="2">
    <source>
        <dbReference type="Proteomes" id="UP001445335"/>
    </source>
</evidence>
<evidence type="ECO:0000313" key="1">
    <source>
        <dbReference type="EMBL" id="KAK9845370.1"/>
    </source>
</evidence>
<dbReference type="InterPro" id="IPR038071">
    <property type="entry name" value="UROD/MetE-like_sf"/>
</dbReference>
<dbReference type="Proteomes" id="UP001445335">
    <property type="component" value="Unassembled WGS sequence"/>
</dbReference>
<accession>A0AAW1SFW0</accession>